<organism evidence="1 2">
    <name type="scientific">Avena sativa</name>
    <name type="common">Oat</name>
    <dbReference type="NCBI Taxonomy" id="4498"/>
    <lineage>
        <taxon>Eukaryota</taxon>
        <taxon>Viridiplantae</taxon>
        <taxon>Streptophyta</taxon>
        <taxon>Embryophyta</taxon>
        <taxon>Tracheophyta</taxon>
        <taxon>Spermatophyta</taxon>
        <taxon>Magnoliopsida</taxon>
        <taxon>Liliopsida</taxon>
        <taxon>Poales</taxon>
        <taxon>Poaceae</taxon>
        <taxon>BOP clade</taxon>
        <taxon>Pooideae</taxon>
        <taxon>Poodae</taxon>
        <taxon>Poeae</taxon>
        <taxon>Poeae Chloroplast Group 1 (Aveneae type)</taxon>
        <taxon>Aveninae</taxon>
        <taxon>Avena</taxon>
    </lineage>
</organism>
<keyword evidence="2" id="KW-1185">Reference proteome</keyword>
<reference evidence="1" key="2">
    <citation type="submission" date="2025-09" db="UniProtKB">
        <authorList>
            <consortium name="EnsemblPlants"/>
        </authorList>
    </citation>
    <scope>IDENTIFICATION</scope>
</reference>
<evidence type="ECO:0000313" key="1">
    <source>
        <dbReference type="EnsemblPlants" id="AVESA.00010b.r2.5AG0854430.1.CDS"/>
    </source>
</evidence>
<proteinExistence type="predicted"/>
<evidence type="ECO:0000313" key="2">
    <source>
        <dbReference type="Proteomes" id="UP001732700"/>
    </source>
</evidence>
<name>A0ACD5XNH3_AVESA</name>
<dbReference type="Proteomes" id="UP001732700">
    <property type="component" value="Chromosome 5A"/>
</dbReference>
<dbReference type="EnsemblPlants" id="AVESA.00010b.r2.5AG0854430.1">
    <property type="protein sequence ID" value="AVESA.00010b.r2.5AG0854430.1.CDS"/>
    <property type="gene ID" value="AVESA.00010b.r2.5AG0854430"/>
</dbReference>
<sequence>MAAAFAVKGSLRGPCFFTTPGLSGGQSPQSRRFCDRPALPRIIPLPSMGSDQRHRKLKAQQMDTDFIRPLGPTMHIDLLGRERFRYPVLERKKLVVADLGKQREKALQKPARDFADGLLDYICSENENYKYVIIATKENANMLMKKGFISSYARDEILVGLERIKNDIEEGRFQWRNNKDIRTNIIDTLIDIVGGPAKRLDIAISPYVQLLAVLPLWCHDSIDEVISQIKELQIELILLAIRNEGLVLPCIWRRANWILLGDVVLSQLEQLDMDVSQLVSCKNKMDSTLQTTFPSNSTYGSTNSLCKDPRHGHNSVVDFGNMLVGDISHDLSNLGLELSSWMELHLLTPNDEVIESVSLMQKRMLDLDNLTGIQSPYSICNPVEDSSRRFLAFYRNVSEILKAAKEFAKHSSFNQEKVRTFVAPRGNFGATQLAEFHATKDLAGQKKDQGGSAAEKQNFKCHSDDTMRKLLNWPRRFQSKQQN</sequence>
<reference evidence="1" key="1">
    <citation type="submission" date="2021-05" db="EMBL/GenBank/DDBJ databases">
        <authorList>
            <person name="Scholz U."/>
            <person name="Mascher M."/>
            <person name="Fiebig A."/>
        </authorList>
    </citation>
    <scope>NUCLEOTIDE SEQUENCE [LARGE SCALE GENOMIC DNA]</scope>
</reference>
<protein>
    <submittedName>
        <fullName evidence="1">Uncharacterized protein</fullName>
    </submittedName>
</protein>
<accession>A0ACD5XNH3</accession>